<dbReference type="InterPro" id="IPR012677">
    <property type="entry name" value="Nucleotide-bd_a/b_plait_sf"/>
</dbReference>
<dbReference type="PANTHER" id="PTHR18847:SF0">
    <property type="entry name" value="NUCLEAR CAP-BINDING PROTEIN SUBUNIT 2"/>
    <property type="match status" value="1"/>
</dbReference>
<comment type="caution">
    <text evidence="3">The sequence shown here is derived from an EMBL/GenBank/DDBJ whole genome shotgun (WGS) entry which is preliminary data.</text>
</comment>
<keyword evidence="1" id="KW-0507">mRNA processing</keyword>
<comment type="similarity">
    <text evidence="1">Belongs to the RRM NCBP2 family.</text>
</comment>
<dbReference type="Proteomes" id="UP000187429">
    <property type="component" value="Unassembled WGS sequence"/>
</dbReference>
<dbReference type="GO" id="GO:0000339">
    <property type="term" value="F:RNA cap binding"/>
    <property type="evidence" value="ECO:0007669"/>
    <property type="project" value="InterPro"/>
</dbReference>
<dbReference type="Gene3D" id="3.30.70.330">
    <property type="match status" value="1"/>
</dbReference>
<dbReference type="OrthoDB" id="201398at2759"/>
<evidence type="ECO:0000256" key="2">
    <source>
        <dbReference type="SAM" id="MobiDB-lite"/>
    </source>
</evidence>
<feature type="compositionally biased region" description="Basic and acidic residues" evidence="2">
    <location>
        <begin position="18"/>
        <end position="27"/>
    </location>
</feature>
<feature type="compositionally biased region" description="Basic and acidic residues" evidence="2">
    <location>
        <begin position="37"/>
        <end position="49"/>
    </location>
</feature>
<dbReference type="EMBL" id="LSSM01000245">
    <property type="protein sequence ID" value="OMJ29580.1"/>
    <property type="molecule type" value="Genomic_DNA"/>
</dbReference>
<keyword evidence="1" id="KW-0539">Nucleus</keyword>
<dbReference type="InterPro" id="IPR027157">
    <property type="entry name" value="NCBP2"/>
</dbReference>
<feature type="compositionally biased region" description="Basic and acidic residues" evidence="2">
    <location>
        <begin position="135"/>
        <end position="147"/>
    </location>
</feature>
<feature type="compositionally biased region" description="Acidic residues" evidence="2">
    <location>
        <begin position="122"/>
        <end position="134"/>
    </location>
</feature>
<sequence length="147" mass="16916">MKFVNGTKLDGRLIRTDLDPGFKEGRQFGRGRSGGQVRDEYRQEYDEGRGGYGHIRAMQEEERRRQMMVSYEPVSQIPTGASAKINSRLGGPEIEKQSNKRRHDSSDEDEMPSSTRRRQEDTGEDIDKPEEEVGDHEIEPKMEELSE</sequence>
<organism evidence="3 4">
    <name type="scientific">Smittium culicis</name>
    <dbReference type="NCBI Taxonomy" id="133412"/>
    <lineage>
        <taxon>Eukaryota</taxon>
        <taxon>Fungi</taxon>
        <taxon>Fungi incertae sedis</taxon>
        <taxon>Zoopagomycota</taxon>
        <taxon>Kickxellomycotina</taxon>
        <taxon>Harpellomycetes</taxon>
        <taxon>Harpellales</taxon>
        <taxon>Legeriomycetaceae</taxon>
        <taxon>Smittium</taxon>
    </lineage>
</organism>
<comment type="subcellular location">
    <subcellularLocation>
        <location evidence="1">Nucleus</location>
    </subcellularLocation>
</comment>
<dbReference type="GO" id="GO:0005846">
    <property type="term" value="C:nuclear cap binding complex"/>
    <property type="evidence" value="ECO:0007669"/>
    <property type="project" value="InterPro"/>
</dbReference>
<dbReference type="AlphaFoldDB" id="A0A1R1YRU4"/>
<gene>
    <name evidence="3" type="ORF">AYI69_g907</name>
</gene>
<feature type="region of interest" description="Disordered" evidence="2">
    <location>
        <begin position="18"/>
        <end position="147"/>
    </location>
</feature>
<keyword evidence="1" id="KW-0694">RNA-binding</keyword>
<keyword evidence="4" id="KW-1185">Reference proteome</keyword>
<reference evidence="4" key="1">
    <citation type="submission" date="2017-01" db="EMBL/GenBank/DDBJ databases">
        <authorList>
            <person name="Wang Y."/>
            <person name="White M."/>
            <person name="Kvist S."/>
            <person name="Moncalvo J.-M."/>
        </authorList>
    </citation>
    <scope>NUCLEOTIDE SEQUENCE [LARGE SCALE GENOMIC DNA]</scope>
    <source>
        <strain evidence="4">ID-206-W2</strain>
    </source>
</reference>
<dbReference type="PANTHER" id="PTHR18847">
    <property type="entry name" value="20 KD NUCLEAR CAP BINDING PROTEIN"/>
    <property type="match status" value="1"/>
</dbReference>
<accession>A0A1R1YRU4</accession>
<evidence type="ECO:0000256" key="1">
    <source>
        <dbReference type="RuleBase" id="RU364036"/>
    </source>
</evidence>
<proteinExistence type="inferred from homology"/>
<name>A0A1R1YRU4_9FUNG</name>
<evidence type="ECO:0000313" key="4">
    <source>
        <dbReference type="Proteomes" id="UP000187429"/>
    </source>
</evidence>
<keyword evidence="1" id="KW-0508">mRNA splicing</keyword>
<dbReference type="GO" id="GO:0045292">
    <property type="term" value="P:mRNA cis splicing, via spliceosome"/>
    <property type="evidence" value="ECO:0007669"/>
    <property type="project" value="InterPro"/>
</dbReference>
<evidence type="ECO:0000313" key="3">
    <source>
        <dbReference type="EMBL" id="OMJ29580.1"/>
    </source>
</evidence>
<protein>
    <recommendedName>
        <fullName evidence="1">Nuclear cap-binding protein subunit 2</fullName>
    </recommendedName>
    <alternativeName>
        <fullName evidence="1">20 kDa nuclear cap-binding protein</fullName>
    </alternativeName>
</protein>
<dbReference type="GO" id="GO:0005634">
    <property type="term" value="C:nucleus"/>
    <property type="evidence" value="ECO:0007669"/>
    <property type="project" value="UniProtKB-SubCell"/>
</dbReference>